<comment type="caution">
    <text evidence="2">The sequence shown here is derived from an EMBL/GenBank/DDBJ whole genome shotgun (WGS) entry which is preliminary data.</text>
</comment>
<evidence type="ECO:0000256" key="1">
    <source>
        <dbReference type="SAM" id="MobiDB-lite"/>
    </source>
</evidence>
<feature type="compositionally biased region" description="Basic and acidic residues" evidence="1">
    <location>
        <begin position="16"/>
        <end position="27"/>
    </location>
</feature>
<accession>A0A8X6SMV5</accession>
<protein>
    <submittedName>
        <fullName evidence="2">Uncharacterized protein</fullName>
    </submittedName>
</protein>
<reference evidence="2" key="1">
    <citation type="submission" date="2020-08" db="EMBL/GenBank/DDBJ databases">
        <title>Multicomponent nature underlies the extraordinary mechanical properties of spider dragline silk.</title>
        <authorList>
            <person name="Kono N."/>
            <person name="Nakamura H."/>
            <person name="Mori M."/>
            <person name="Yoshida Y."/>
            <person name="Ohtoshi R."/>
            <person name="Malay A.D."/>
            <person name="Moran D.A.P."/>
            <person name="Tomita M."/>
            <person name="Numata K."/>
            <person name="Arakawa K."/>
        </authorList>
    </citation>
    <scope>NUCLEOTIDE SEQUENCE</scope>
</reference>
<name>A0A8X6SMV5_TRICX</name>
<dbReference type="Proteomes" id="UP000887159">
    <property type="component" value="Unassembled WGS sequence"/>
</dbReference>
<keyword evidence="3" id="KW-1185">Reference proteome</keyword>
<dbReference type="AlphaFoldDB" id="A0A8X6SMV5"/>
<dbReference type="EMBL" id="BMAU01021292">
    <property type="protein sequence ID" value="GFY09813.1"/>
    <property type="molecule type" value="Genomic_DNA"/>
</dbReference>
<proteinExistence type="predicted"/>
<feature type="region of interest" description="Disordered" evidence="1">
    <location>
        <begin position="1"/>
        <end position="58"/>
    </location>
</feature>
<evidence type="ECO:0000313" key="2">
    <source>
        <dbReference type="EMBL" id="GFY09813.1"/>
    </source>
</evidence>
<sequence>MRTQQGGSVRARKSREHYYSPHFEEQARSSSKNTRSRSSQQQNCQNRKEGANSNRSLSLEVLVGDVNYKS</sequence>
<feature type="compositionally biased region" description="Low complexity" evidence="1">
    <location>
        <begin position="28"/>
        <end position="45"/>
    </location>
</feature>
<evidence type="ECO:0000313" key="3">
    <source>
        <dbReference type="Proteomes" id="UP000887159"/>
    </source>
</evidence>
<organism evidence="2 3">
    <name type="scientific">Trichonephila clavipes</name>
    <name type="common">Golden silk orbweaver</name>
    <name type="synonym">Nephila clavipes</name>
    <dbReference type="NCBI Taxonomy" id="2585209"/>
    <lineage>
        <taxon>Eukaryota</taxon>
        <taxon>Metazoa</taxon>
        <taxon>Ecdysozoa</taxon>
        <taxon>Arthropoda</taxon>
        <taxon>Chelicerata</taxon>
        <taxon>Arachnida</taxon>
        <taxon>Araneae</taxon>
        <taxon>Araneomorphae</taxon>
        <taxon>Entelegynae</taxon>
        <taxon>Araneoidea</taxon>
        <taxon>Nephilidae</taxon>
        <taxon>Trichonephila</taxon>
    </lineage>
</organism>
<gene>
    <name evidence="2" type="ORF">TNCV_3697751</name>
</gene>